<gene>
    <name evidence="1" type="ORF">HOLleu_36815</name>
</gene>
<name>A0A9Q0YKD0_HOLLE</name>
<keyword evidence="2" id="KW-1185">Reference proteome</keyword>
<sequence>MKDHVKSVVRAASFAIYRIVKLRRYLDRKSVERLVYAVVLFRFGLHAMLCHMDYKIIRLRKFKEYKIQPLD</sequence>
<reference evidence="1" key="1">
    <citation type="submission" date="2021-10" db="EMBL/GenBank/DDBJ databases">
        <title>Tropical sea cucumber genome reveals ecological adaptation and Cuvierian tubules defense mechanism.</title>
        <authorList>
            <person name="Chen T."/>
        </authorList>
    </citation>
    <scope>NUCLEOTIDE SEQUENCE</scope>
    <source>
        <strain evidence="1">Nanhai2018</strain>
        <tissue evidence="1">Muscle</tissue>
    </source>
</reference>
<proteinExistence type="predicted"/>
<comment type="caution">
    <text evidence="1">The sequence shown here is derived from an EMBL/GenBank/DDBJ whole genome shotgun (WGS) entry which is preliminary data.</text>
</comment>
<dbReference type="AlphaFoldDB" id="A0A9Q0YKD0"/>
<organism evidence="1 2">
    <name type="scientific">Holothuria leucospilota</name>
    <name type="common">Black long sea cucumber</name>
    <name type="synonym">Mertensiothuria leucospilota</name>
    <dbReference type="NCBI Taxonomy" id="206669"/>
    <lineage>
        <taxon>Eukaryota</taxon>
        <taxon>Metazoa</taxon>
        <taxon>Echinodermata</taxon>
        <taxon>Eleutherozoa</taxon>
        <taxon>Echinozoa</taxon>
        <taxon>Holothuroidea</taxon>
        <taxon>Aspidochirotacea</taxon>
        <taxon>Aspidochirotida</taxon>
        <taxon>Holothuriidae</taxon>
        <taxon>Holothuria</taxon>
    </lineage>
</organism>
<evidence type="ECO:0000313" key="2">
    <source>
        <dbReference type="Proteomes" id="UP001152320"/>
    </source>
</evidence>
<protein>
    <submittedName>
        <fullName evidence="1">Uncharacterized protein</fullName>
    </submittedName>
</protein>
<dbReference type="Proteomes" id="UP001152320">
    <property type="component" value="Chromosome 19"/>
</dbReference>
<evidence type="ECO:0000313" key="1">
    <source>
        <dbReference type="EMBL" id="KAJ8024163.1"/>
    </source>
</evidence>
<accession>A0A9Q0YKD0</accession>
<dbReference type="EMBL" id="JAIZAY010000019">
    <property type="protein sequence ID" value="KAJ8024163.1"/>
    <property type="molecule type" value="Genomic_DNA"/>
</dbReference>